<dbReference type="Pfam" id="PF02786">
    <property type="entry name" value="CPSase_L_D2"/>
    <property type="match status" value="2"/>
</dbReference>
<feature type="domain" description="ATP-grasp" evidence="18">
    <location>
        <begin position="1476"/>
        <end position="1668"/>
    </location>
</feature>
<dbReference type="Pfam" id="PF02142">
    <property type="entry name" value="MGS"/>
    <property type="match status" value="1"/>
</dbReference>
<dbReference type="CDD" id="cd01744">
    <property type="entry name" value="GATase1_CPSase"/>
    <property type="match status" value="1"/>
</dbReference>
<comment type="catalytic activity">
    <reaction evidence="11">
        <text>hydrogencarbonate + NH4(+) + 2 ATP = carbamoyl phosphate + 2 ADP + phosphate + 2 H(+)</text>
        <dbReference type="Rhea" id="RHEA:18029"/>
        <dbReference type="ChEBI" id="CHEBI:15378"/>
        <dbReference type="ChEBI" id="CHEBI:17544"/>
        <dbReference type="ChEBI" id="CHEBI:28938"/>
        <dbReference type="ChEBI" id="CHEBI:30616"/>
        <dbReference type="ChEBI" id="CHEBI:43474"/>
        <dbReference type="ChEBI" id="CHEBI:58228"/>
        <dbReference type="ChEBI" id="CHEBI:456216"/>
        <dbReference type="EC" id="6.3.4.16"/>
    </reaction>
</comment>
<feature type="transmembrane region" description="Helical" evidence="17">
    <location>
        <begin position="151"/>
        <end position="172"/>
    </location>
</feature>
<dbReference type="Pfam" id="PF25596">
    <property type="entry name" value="CPSase_L_D1"/>
    <property type="match status" value="2"/>
</dbReference>
<evidence type="ECO:0000256" key="15">
    <source>
        <dbReference type="ARBA" id="ARBA00082675"/>
    </source>
</evidence>
<evidence type="ECO:0000256" key="4">
    <source>
        <dbReference type="ARBA" id="ARBA00022598"/>
    </source>
</evidence>
<keyword evidence="21" id="KW-1185">Reference proteome</keyword>
<dbReference type="InterPro" id="IPR036480">
    <property type="entry name" value="CarbP_synth_ssu_N_sf"/>
</dbReference>
<accession>A0A6B0QQB9</accession>
<keyword evidence="6 16" id="KW-0547">Nucleotide-binding</keyword>
<evidence type="ECO:0000256" key="16">
    <source>
        <dbReference type="PROSITE-ProRule" id="PRU00409"/>
    </source>
</evidence>
<evidence type="ECO:0000313" key="20">
    <source>
        <dbReference type="EMBL" id="MXQ79222.1"/>
    </source>
</evidence>
<sequence>MSGMNTFPCTLTPHEWINPERRLLHFSCEQERNFLSLAYLTASTLTFFNAEVMGAIEELSFNPRKVLLPSCWHIWLAYLIFSKIFPLIPVSKMDLDLNGERNIADPGENWATTWEALPCARKEDQNHHIFFEVGQVVDKEFIFILVHTSKVCVHIVCVCAPSLFSVFFSLFFCRWPHFSFSSFFLISASSFYEPKNDSDLAFLEGGTYSGGFSNICGSISQIQEERKNFMCPIREKHSKSSPFYSRIRRLCSFHGFVPAQLLVVQGDALLLVPGYTIVLSSFLSDTYQWVTARNSGAKHPWKTAVLFNIRKMFMRKRIFGNLSSKKHHLREVVYSRIFFEQMAKSTVNDRTMLDVRATYSDELALNCSFLKEALGYPTMTETETMSQLLAIFFFIEKEREWVLKWVHMLSRNTGITNTKCMDLHHNTFLENLICLKELISIKTEMREFLRLLYFDMLISSRVCKLIHYIKMRYLYAFDTRFSPRHISGCSISIYKLKQWPRQAVHSVQQLQLVIGFVQNNKQNKHILQGLSPPFYVEKEELSNQGDKEKSLILGLEETRNPDFANLGLDMAILFPAIQYKSFSSQKFVCFNFDVAHLFLAAHIQDLEKKEQCNYILKAFGFLKPLINEELFNGFNQESISRQVQYEEVWSLTPWTVCQGTDFALIPYKHYFSPYFFNLDKRKKAPCLSVSISYIYKTEQLEKILKITFCYIKLSITKLCSLIDENLGNTFKKKLISYKVSFTILDFISNHENSMALNYSDSESVSDSLLSKTHFKKAVGSFALFKKELLILYFLFILKPKAFIIQDELVSFLPTDFTFVQNISMTTMNALYGLRSTILNHTKSSISSAHPTSAKFTIFMPFYVISSIMKTLEGSLYFLSSFTRISKYSTAFNIALKFRTKNNATNISGHYLGRRAQEKEELWLKTFNDRMNGNPKITSQIVFKMTRILTACKVVKTLKTSFGLTNVTAHHQWKFARPGIRLLSVKAQTAHIVLEDGTKMKGYSFGHPSSVAGEVVFNTGLAGYPEALTDPAYKGQILTMANPIVGNGGAPDTAALDELGLSKYLESDGIKVVAGLLVLNYSDDYHHWLATKSLGQWLREEKGTMLGKIEFEGQSVDFVDPNKQNLIAEISTKDVKVYGKGNPMKVVAVDCGIKNSVIRLLVKRGAEVHVVPWNHDFTKMEYDGLLIAGGPGNPALAQPLIQNVKKILESDRKEPLFGISTGNLITGLAAGAQVYKMSMANRGQNQPVLNITNRQAFITAQNHGYALDSTLPAGWKPLFVNVNDQTNEGIMHESKPFFGVQFHPEVGPGPTDTEYLFDSFVSLIKKEKGTTITSVLPKPGLVASRVEVSKVLILGSGGLSIGQAGEFDYSGSQAVKAMKEENVKTVLMNPNIASVQTNEVGLKQADTVYFLPITPQFVTEVIKAERPDGLILGMGGQTALNCGVELFRRGVLKEYGVKVLGTSVESIMATEDRQLFSDKLNEINEKIAPSFAVESIEDALKAADNIGYPVMIRSAYALGGLGSGLCPNRETLMDLSTKAFAMTNQILVEKSVTGWKEIEYEVVRDANDNCVTVCNMENVDAMGVHTGDSVVVAPAQTLSNAEFQLLRRVSINVVRHLGIVGECNIQFALHPTSMEYCIIEVNARLSRSSALASKATGYPLAFIAAKIALGIPLPEIKNVVSGKTSACFEPSLDYMVTKIPRWDLDRFHGTSSRIGSSMKSVGEVMAIGRTFEESFQKALRMCHPSIDGFTSRLPMNKEWPSDIDLRRELADPSSIRIYAIAKALEDNMSLDEIMKLTSIDKWFLYKMRDILNMEKTLKGLNSESITEETLKKAKEIGFSDKQISKCLGLTEAQTRELRLKKNIHPWVKQIDTLAAEYPSVTNYLYVTYNGQEHDINFDDHGMMVLGCGPYHIGSSVEFDWCAVSSIRTLRQLGKKTVVVNCNPETVSTDFDECDKLYFEELSLERILDIYHQEACGGCIISVGGQIPNNLAVPLYKNGVKIMGTSPLQIDRAEDRSIFSAVLDELKVAQAPWKAVNTLNEALEFAKSVGFPCLLRPSYVLSGSAMNVVFSEDEMKKFLEEATRVSQEHPVVLTKFIEGAREVEMDAVGKDGRVISHAISEHVEDAGVHSGDATLMLPTQTISQGAIEKVKDATRKIAKAFAISGPFNVQFLVKGNDVLVIECNLRASRSFPFVSKTLGIDFIDVATKVMIGEHIDEKPLPTLEHPIIPADYVAIKAPMFSWPRLRDADPILRCEMASTGEVACFGEGIHTAFLKAMLSTGFKLPQKGILIGIQQSFRPQFLGVAEQLHNEGFKLFATEATSDWLNANNVPATPVAWPSQEGQNPSLSPIRKLIRDGSIDLVINLPNNNTKFVHDNYVIRRTAVDSGIALLTNFQVTKLFAEAVKKARNVDSKSLFHYRQYRAGKEL</sequence>
<protein>
    <recommendedName>
        <fullName evidence="14">Carbamoyl-phosphate synthase [ammonia], mitochondrial</fullName>
        <ecNumber evidence="10">6.3.4.16</ecNumber>
    </recommendedName>
    <alternativeName>
        <fullName evidence="15">Carbamoyl-phosphate synthetase I</fullName>
    </alternativeName>
</protein>
<dbReference type="FunFam" id="3.30.470.20:FF:000030">
    <property type="entry name" value="Carbamoyl-phosphate synthase 1, mitochondrial"/>
    <property type="match status" value="1"/>
</dbReference>
<dbReference type="NCBIfam" id="NF009455">
    <property type="entry name" value="PRK12815.1"/>
    <property type="match status" value="1"/>
</dbReference>
<dbReference type="FunFam" id="3.30.1490.20:FF:000001">
    <property type="entry name" value="Carbamoyl-phosphate synthase large chain"/>
    <property type="match status" value="1"/>
</dbReference>
<dbReference type="SUPFAM" id="SSF52440">
    <property type="entry name" value="PreATP-grasp domain"/>
    <property type="match status" value="2"/>
</dbReference>
<dbReference type="PROSITE" id="PS50975">
    <property type="entry name" value="ATP_GRASP"/>
    <property type="match status" value="2"/>
</dbReference>
<dbReference type="Pfam" id="PF00117">
    <property type="entry name" value="GATase"/>
    <property type="match status" value="1"/>
</dbReference>
<proteinExistence type="predicted"/>
<evidence type="ECO:0000256" key="1">
    <source>
        <dbReference type="ARBA" id="ARBA00004173"/>
    </source>
</evidence>
<organism evidence="20 21">
    <name type="scientific">Bos mutus</name>
    <name type="common">wild yak</name>
    <dbReference type="NCBI Taxonomy" id="72004"/>
    <lineage>
        <taxon>Eukaryota</taxon>
        <taxon>Metazoa</taxon>
        <taxon>Chordata</taxon>
        <taxon>Craniata</taxon>
        <taxon>Vertebrata</taxon>
        <taxon>Euteleostomi</taxon>
        <taxon>Mammalia</taxon>
        <taxon>Eutheria</taxon>
        <taxon>Laurasiatheria</taxon>
        <taxon>Artiodactyla</taxon>
        <taxon>Ruminantia</taxon>
        <taxon>Pecora</taxon>
        <taxon>Bovidae</taxon>
        <taxon>Bovinae</taxon>
        <taxon>Bos</taxon>
    </lineage>
</organism>
<evidence type="ECO:0000256" key="11">
    <source>
        <dbReference type="ARBA" id="ARBA00047359"/>
    </source>
</evidence>
<feature type="transmembrane region" description="Helical" evidence="17">
    <location>
        <begin position="34"/>
        <end position="52"/>
    </location>
</feature>
<dbReference type="FunFam" id="3.40.50.20:FF:000002">
    <property type="entry name" value="Carbamoyl-phosphate synthase large chain"/>
    <property type="match status" value="1"/>
</dbReference>
<keyword evidence="9" id="KW-0496">Mitochondrion</keyword>
<dbReference type="InterPro" id="IPR005483">
    <property type="entry name" value="CPSase_dom"/>
</dbReference>
<evidence type="ECO:0000256" key="8">
    <source>
        <dbReference type="ARBA" id="ARBA00022946"/>
    </source>
</evidence>
<dbReference type="GO" id="GO:0005524">
    <property type="term" value="F:ATP binding"/>
    <property type="evidence" value="ECO:0007669"/>
    <property type="project" value="UniProtKB-UniRule"/>
</dbReference>
<dbReference type="FunFam" id="3.40.50.1380:FF:000010">
    <property type="entry name" value="carbamoyl-phosphate synthase [ammonia], mitochondrial"/>
    <property type="match status" value="1"/>
</dbReference>
<comment type="caution">
    <text evidence="20">The sequence shown here is derived from an EMBL/GenBank/DDBJ whole genome shotgun (WGS) entry which is preliminary data.</text>
</comment>
<feature type="domain" description="MGS-like" evidence="19">
    <location>
        <begin position="2280"/>
        <end position="2425"/>
    </location>
</feature>
<dbReference type="InterPro" id="IPR005479">
    <property type="entry name" value="CPAse_ATP-bd"/>
</dbReference>
<keyword evidence="4" id="KW-0436">Ligase</keyword>
<evidence type="ECO:0000256" key="9">
    <source>
        <dbReference type="ARBA" id="ARBA00023128"/>
    </source>
</evidence>
<dbReference type="Pfam" id="PF00988">
    <property type="entry name" value="CPSase_sm_chain"/>
    <property type="match status" value="1"/>
</dbReference>
<dbReference type="Proteomes" id="UP000322234">
    <property type="component" value="Unassembled WGS sequence"/>
</dbReference>
<evidence type="ECO:0000256" key="7">
    <source>
        <dbReference type="ARBA" id="ARBA00022840"/>
    </source>
</evidence>
<dbReference type="Pfam" id="PF02787">
    <property type="entry name" value="CPSase_L_D3"/>
    <property type="match status" value="1"/>
</dbReference>
<dbReference type="SUPFAM" id="SSF56059">
    <property type="entry name" value="Glutathione synthetase ATP-binding domain-like"/>
    <property type="match status" value="2"/>
</dbReference>
<dbReference type="InterPro" id="IPR036914">
    <property type="entry name" value="MGS-like_dom_sf"/>
</dbReference>
<dbReference type="NCBIfam" id="NF003671">
    <property type="entry name" value="PRK05294.1"/>
    <property type="match status" value="1"/>
</dbReference>
<evidence type="ECO:0000256" key="3">
    <source>
        <dbReference type="ARBA" id="ARBA00022533"/>
    </source>
</evidence>
<dbReference type="PROSITE" id="PS00866">
    <property type="entry name" value="CPSASE_1"/>
    <property type="match status" value="2"/>
</dbReference>
<dbReference type="InterPro" id="IPR011607">
    <property type="entry name" value="MGS-like_dom"/>
</dbReference>
<keyword evidence="3" id="KW-0021">Allosteric enzyme</keyword>
<reference evidence="20" key="1">
    <citation type="submission" date="2019-10" db="EMBL/GenBank/DDBJ databases">
        <title>The sequence and de novo assembly of the wild yak genome.</title>
        <authorList>
            <person name="Liu Y."/>
        </authorList>
    </citation>
    <scope>NUCLEOTIDE SEQUENCE [LARGE SCALE GENOMIC DNA]</scope>
    <source>
        <strain evidence="20">WY2019</strain>
    </source>
</reference>
<dbReference type="GO" id="GO:0004087">
    <property type="term" value="F:carbamoyl-phosphate synthase (ammonia) activity"/>
    <property type="evidence" value="ECO:0007669"/>
    <property type="project" value="UniProtKB-EC"/>
</dbReference>
<dbReference type="InterPro" id="IPR016185">
    <property type="entry name" value="PreATP-grasp_dom_sf"/>
</dbReference>
<dbReference type="FunFam" id="1.10.1030.10:FF:000001">
    <property type="entry name" value="Carbamoyl-phosphate synthase large chain"/>
    <property type="match status" value="1"/>
</dbReference>
<comment type="function">
    <text evidence="12">Involved in the urea cycle of ureotelic animals where the enzyme plays an important role in removing excess ammonia from the cell.</text>
</comment>
<dbReference type="GO" id="GO:0004088">
    <property type="term" value="F:carbamoyl-phosphate synthase (glutamine-hydrolyzing) activity"/>
    <property type="evidence" value="ECO:0007669"/>
    <property type="project" value="InterPro"/>
</dbReference>
<dbReference type="EMBL" id="VBQZ03000001">
    <property type="protein sequence ID" value="MXQ79222.1"/>
    <property type="molecule type" value="Genomic_DNA"/>
</dbReference>
<dbReference type="Gene3D" id="3.40.50.1380">
    <property type="entry name" value="Methylglyoxal synthase-like domain"/>
    <property type="match status" value="1"/>
</dbReference>
<dbReference type="SMART" id="SM00851">
    <property type="entry name" value="MGS"/>
    <property type="match status" value="1"/>
</dbReference>
<evidence type="ECO:0000256" key="5">
    <source>
        <dbReference type="ARBA" id="ARBA00022737"/>
    </source>
</evidence>
<dbReference type="InterPro" id="IPR036897">
    <property type="entry name" value="CarbamoylP_synth_lsu_oligo_sf"/>
</dbReference>
<evidence type="ECO:0000256" key="12">
    <source>
        <dbReference type="ARBA" id="ARBA00059545"/>
    </source>
</evidence>
<dbReference type="GO" id="GO:0006207">
    <property type="term" value="P:'de novo' pyrimidine nucleobase biosynthetic process"/>
    <property type="evidence" value="ECO:0007669"/>
    <property type="project" value="InterPro"/>
</dbReference>
<feature type="transmembrane region" description="Helical" evidence="17">
    <location>
        <begin position="72"/>
        <end position="91"/>
    </location>
</feature>
<evidence type="ECO:0000259" key="18">
    <source>
        <dbReference type="PROSITE" id="PS50975"/>
    </source>
</evidence>
<keyword evidence="2" id="KW-0835">Urea cycle</keyword>
<keyword evidence="17" id="KW-0812">Transmembrane</keyword>
<dbReference type="NCBIfam" id="TIGR01368">
    <property type="entry name" value="CPSaseIIsmall"/>
    <property type="match status" value="1"/>
</dbReference>
<evidence type="ECO:0000256" key="6">
    <source>
        <dbReference type="ARBA" id="ARBA00022741"/>
    </source>
</evidence>
<dbReference type="InterPro" id="IPR005480">
    <property type="entry name" value="CPSase_lsu_oligo"/>
</dbReference>
<dbReference type="SMART" id="SM01097">
    <property type="entry name" value="CPSase_sm_chain"/>
    <property type="match status" value="1"/>
</dbReference>
<evidence type="ECO:0000256" key="14">
    <source>
        <dbReference type="ARBA" id="ARBA00074238"/>
    </source>
</evidence>
<dbReference type="NCBIfam" id="TIGR01369">
    <property type="entry name" value="CPSaseII_lrg"/>
    <property type="match status" value="1"/>
</dbReference>
<dbReference type="GO" id="GO:0046872">
    <property type="term" value="F:metal ion binding"/>
    <property type="evidence" value="ECO:0007669"/>
    <property type="project" value="InterPro"/>
</dbReference>
<feature type="domain" description="ATP-grasp" evidence="18">
    <location>
        <begin position="2018"/>
        <end position="2209"/>
    </location>
</feature>
<dbReference type="PRINTS" id="PR00099">
    <property type="entry name" value="CPSGATASE"/>
</dbReference>
<keyword evidence="17" id="KW-1133">Transmembrane helix</keyword>
<keyword evidence="7 16" id="KW-0067">ATP-binding</keyword>
<evidence type="ECO:0000256" key="17">
    <source>
        <dbReference type="SAM" id="Phobius"/>
    </source>
</evidence>
<dbReference type="SUPFAM" id="SSF48108">
    <property type="entry name" value="Carbamoyl phosphate synthetase, large subunit connection domain"/>
    <property type="match status" value="1"/>
</dbReference>
<dbReference type="InterPro" id="IPR011761">
    <property type="entry name" value="ATP-grasp"/>
</dbReference>
<dbReference type="InterPro" id="IPR017926">
    <property type="entry name" value="GATASE"/>
</dbReference>
<dbReference type="FunFam" id="3.40.50.20:FF:000012">
    <property type="entry name" value="Carbamoyl-phosphate synthase 1, mitochondrial"/>
    <property type="match status" value="1"/>
</dbReference>
<dbReference type="SUPFAM" id="SSF52021">
    <property type="entry name" value="Carbamoyl phosphate synthetase, small subunit N-terminal domain"/>
    <property type="match status" value="1"/>
</dbReference>
<dbReference type="InterPro" id="IPR013815">
    <property type="entry name" value="ATP_grasp_subdomain_1"/>
</dbReference>
<dbReference type="SUPFAM" id="SSF52317">
    <property type="entry name" value="Class I glutamine amidotransferase-like"/>
    <property type="match status" value="1"/>
</dbReference>
<dbReference type="SUPFAM" id="SSF52335">
    <property type="entry name" value="Methylglyoxal synthase-like"/>
    <property type="match status" value="1"/>
</dbReference>
<comment type="subcellular location">
    <subcellularLocation>
        <location evidence="1">Mitochondrion</location>
    </subcellularLocation>
</comment>
<dbReference type="InterPro" id="IPR058047">
    <property type="entry name" value="CPSase_preATP-grasp"/>
</dbReference>
<dbReference type="Gene3D" id="3.30.1490.20">
    <property type="entry name" value="ATP-grasp fold, A domain"/>
    <property type="match status" value="1"/>
</dbReference>
<dbReference type="InterPro" id="IPR029062">
    <property type="entry name" value="Class_I_gatase-like"/>
</dbReference>
<keyword evidence="8" id="KW-0809">Transit peptide</keyword>
<name>A0A6B0QQB9_9CETA</name>
<keyword evidence="17" id="KW-0472">Membrane</keyword>
<dbReference type="EC" id="6.3.4.16" evidence="10"/>
<dbReference type="GO" id="GO:0006541">
    <property type="term" value="P:glutamine metabolic process"/>
    <property type="evidence" value="ECO:0007669"/>
    <property type="project" value="InterPro"/>
</dbReference>
<dbReference type="PROSITE" id="PS51273">
    <property type="entry name" value="GATASE_TYPE_1"/>
    <property type="match status" value="1"/>
</dbReference>
<dbReference type="Gene3D" id="1.10.1030.10">
    <property type="entry name" value="Carbamoyl-phosphate synthetase, large subunit oligomerisation domain"/>
    <property type="match status" value="1"/>
</dbReference>
<evidence type="ECO:0000256" key="13">
    <source>
        <dbReference type="ARBA" id="ARBA00063255"/>
    </source>
</evidence>
<dbReference type="GO" id="GO:0005739">
    <property type="term" value="C:mitochondrion"/>
    <property type="evidence" value="ECO:0007669"/>
    <property type="project" value="UniProtKB-SubCell"/>
</dbReference>
<dbReference type="SMART" id="SM01096">
    <property type="entry name" value="CPSase_L_D3"/>
    <property type="match status" value="1"/>
</dbReference>
<dbReference type="PANTHER" id="PTHR11405">
    <property type="entry name" value="CARBAMOYLTRANSFERASE FAMILY MEMBER"/>
    <property type="match status" value="1"/>
</dbReference>
<dbReference type="CDD" id="cd01423">
    <property type="entry name" value="MGS_CPS_I_III"/>
    <property type="match status" value="1"/>
</dbReference>
<dbReference type="InterPro" id="IPR035686">
    <property type="entry name" value="CPSase_GATase1"/>
</dbReference>
<dbReference type="InterPro" id="IPR002474">
    <property type="entry name" value="CarbamoylP_synth_ssu_N"/>
</dbReference>
<dbReference type="Gene3D" id="3.50.30.20">
    <property type="entry name" value="Carbamoyl-phosphate synthase small subunit, N-terminal domain"/>
    <property type="match status" value="1"/>
</dbReference>
<evidence type="ECO:0000259" key="19">
    <source>
        <dbReference type="PROSITE" id="PS51855"/>
    </source>
</evidence>
<dbReference type="Gene3D" id="3.40.50.880">
    <property type="match status" value="1"/>
</dbReference>
<dbReference type="GO" id="GO:0000050">
    <property type="term" value="P:urea cycle"/>
    <property type="evidence" value="ECO:0007669"/>
    <property type="project" value="UniProtKB-KW"/>
</dbReference>
<dbReference type="FunFam" id="3.30.470.20:FF:000001">
    <property type="entry name" value="Carbamoyl-phosphate synthase large chain"/>
    <property type="match status" value="1"/>
</dbReference>
<evidence type="ECO:0000256" key="2">
    <source>
        <dbReference type="ARBA" id="ARBA00022436"/>
    </source>
</evidence>
<dbReference type="InterPro" id="IPR006275">
    <property type="entry name" value="CPSase_lsu"/>
</dbReference>
<dbReference type="Gene3D" id="3.30.470.20">
    <property type="entry name" value="ATP-grasp fold, B domain"/>
    <property type="match status" value="2"/>
</dbReference>
<dbReference type="PRINTS" id="PR00098">
    <property type="entry name" value="CPSASE"/>
</dbReference>
<dbReference type="InterPro" id="IPR006274">
    <property type="entry name" value="CarbamoylP_synth_ssu"/>
</dbReference>
<evidence type="ECO:0000256" key="10">
    <source>
        <dbReference type="ARBA" id="ARBA00044063"/>
    </source>
</evidence>
<comment type="subunit">
    <text evidence="13">Can form homooligomers (monomers as predominant form and dimers).</text>
</comment>
<dbReference type="FunFam" id="3.40.50.880:FF:000006">
    <property type="entry name" value="Carbamoyl-phosphate synthase 1, mitochondrial"/>
    <property type="match status" value="1"/>
</dbReference>
<keyword evidence="5" id="KW-0677">Repeat</keyword>
<dbReference type="PROSITE" id="PS00867">
    <property type="entry name" value="CPSASE_2"/>
    <property type="match status" value="2"/>
</dbReference>
<evidence type="ECO:0000313" key="21">
    <source>
        <dbReference type="Proteomes" id="UP000322234"/>
    </source>
</evidence>
<dbReference type="PANTHER" id="PTHR11405:SF53">
    <property type="entry name" value="CARBAMOYL-PHOSPHATE SYNTHASE [AMMONIA], MITOCHONDRIAL"/>
    <property type="match status" value="1"/>
</dbReference>
<dbReference type="PROSITE" id="PS51855">
    <property type="entry name" value="MGS"/>
    <property type="match status" value="1"/>
</dbReference>
<gene>
    <name evidence="20" type="ORF">E5288_WYG000294</name>
</gene>
<dbReference type="Gene3D" id="3.40.50.20">
    <property type="match status" value="2"/>
</dbReference>